<dbReference type="OrthoDB" id="7600006at2759"/>
<dbReference type="InterPro" id="IPR008615">
    <property type="entry name" value="FNIP"/>
</dbReference>
<organism evidence="2 3">
    <name type="scientific">Dictyostelium purpureum</name>
    <name type="common">Slime mold</name>
    <dbReference type="NCBI Taxonomy" id="5786"/>
    <lineage>
        <taxon>Eukaryota</taxon>
        <taxon>Amoebozoa</taxon>
        <taxon>Evosea</taxon>
        <taxon>Eumycetozoa</taxon>
        <taxon>Dictyostelia</taxon>
        <taxon>Dictyosteliales</taxon>
        <taxon>Dictyosteliaceae</taxon>
        <taxon>Dictyostelium</taxon>
    </lineage>
</organism>
<name>F1A5Z9_DICPU</name>
<reference evidence="3" key="1">
    <citation type="journal article" date="2011" name="Genome Biol.">
        <title>Comparative genomics of the social amoebae Dictyostelium discoideum and Dictyostelium purpureum.</title>
        <authorList>
            <consortium name="US DOE Joint Genome Institute (JGI-PGF)"/>
            <person name="Sucgang R."/>
            <person name="Kuo A."/>
            <person name="Tian X."/>
            <person name="Salerno W."/>
            <person name="Parikh A."/>
            <person name="Feasley C.L."/>
            <person name="Dalin E."/>
            <person name="Tu H."/>
            <person name="Huang E."/>
            <person name="Barry K."/>
            <person name="Lindquist E."/>
            <person name="Shapiro H."/>
            <person name="Bruce D."/>
            <person name="Schmutz J."/>
            <person name="Salamov A."/>
            <person name="Fey P."/>
            <person name="Gaudet P."/>
            <person name="Anjard C."/>
            <person name="Babu M.M."/>
            <person name="Basu S."/>
            <person name="Bushmanova Y."/>
            <person name="van der Wel H."/>
            <person name="Katoh-Kurasawa M."/>
            <person name="Dinh C."/>
            <person name="Coutinho P.M."/>
            <person name="Saito T."/>
            <person name="Elias M."/>
            <person name="Schaap P."/>
            <person name="Kay R.R."/>
            <person name="Henrissat B."/>
            <person name="Eichinger L."/>
            <person name="Rivero F."/>
            <person name="Putnam N.H."/>
            <person name="West C.M."/>
            <person name="Loomis W.F."/>
            <person name="Chisholm R.L."/>
            <person name="Shaulsky G."/>
            <person name="Strassmann J.E."/>
            <person name="Queller D.C."/>
            <person name="Kuspa A."/>
            <person name="Grigoriev I.V."/>
        </authorList>
    </citation>
    <scope>NUCLEOTIDE SEQUENCE [LARGE SCALE GENOMIC DNA]</scope>
    <source>
        <strain evidence="3">QSDP1</strain>
    </source>
</reference>
<sequence length="320" mass="36091">IKKIIKIIKIIGSNCGLEPGSIPNRVKKLTFRNQFNNNDVQIAPYIIPNSVEILHFISYNSTQRYDVNVIPPSVHTLLITNICHPLEYGSIPPSVTNLEVGFDQPHKPNVIPPSVTVLAINTSIEYLTIDSIPNSVKHLVFDNFKNEKIPPNCIPSSVEYLEFSNSYNQPIDGSFFKDIKTSNLKTIVFGSRFNNKILPGSLPNSLKSITFGFHYNLKLEETNIPKGVEHIKFNYIFNQALKGLPDSLTKLELGYCFDQPILPNTLPQNLHYLEFGYSFNSDSILFPSVLPKSLNTLIIGKNYEFPISDLPKSINKIIQK</sequence>
<dbReference type="VEuPathDB" id="AmoebaDB:DICPUDRAFT_44321"/>
<dbReference type="PANTHER" id="PTHR32134:SF169">
    <property type="entry name" value="FNIP REPEAT-CONTAINING PROTEIN-RELATED"/>
    <property type="match status" value="1"/>
</dbReference>
<dbReference type="PANTHER" id="PTHR32134">
    <property type="entry name" value="FNIP REPEAT-CONTAINING PROTEIN"/>
    <property type="match status" value="1"/>
</dbReference>
<dbReference type="InParanoid" id="F1A5Z9"/>
<dbReference type="EMBL" id="GL871657">
    <property type="protein sequence ID" value="EGC28380.1"/>
    <property type="molecule type" value="Genomic_DNA"/>
</dbReference>
<protein>
    <recommendedName>
        <fullName evidence="4">FNIP repeat-containing protein</fullName>
    </recommendedName>
</protein>
<dbReference type="KEGG" id="dpp:DICPUDRAFT_44321"/>
<dbReference type="InterPro" id="IPR032675">
    <property type="entry name" value="LRR_dom_sf"/>
</dbReference>
<keyword evidence="3" id="KW-1185">Reference proteome</keyword>
<feature type="non-terminal residue" evidence="2">
    <location>
        <position position="1"/>
    </location>
</feature>
<evidence type="ECO:0000313" key="2">
    <source>
        <dbReference type="EMBL" id="EGC28380.1"/>
    </source>
</evidence>
<dbReference type="Gene3D" id="3.80.10.10">
    <property type="entry name" value="Ribonuclease Inhibitor"/>
    <property type="match status" value="1"/>
</dbReference>
<gene>
    <name evidence="2" type="ORF">DICPUDRAFT_44321</name>
</gene>
<keyword evidence="1" id="KW-0677">Repeat</keyword>
<dbReference type="SUPFAM" id="SSF52058">
    <property type="entry name" value="L domain-like"/>
    <property type="match status" value="1"/>
</dbReference>
<dbReference type="Proteomes" id="UP000001064">
    <property type="component" value="Unassembled WGS sequence"/>
</dbReference>
<dbReference type="Pfam" id="PF05725">
    <property type="entry name" value="FNIP"/>
    <property type="match status" value="5"/>
</dbReference>
<dbReference type="GeneID" id="10511048"/>
<dbReference type="InterPro" id="IPR051251">
    <property type="entry name" value="STK_FNIP-Repeat"/>
</dbReference>
<evidence type="ECO:0000256" key="1">
    <source>
        <dbReference type="ARBA" id="ARBA00022737"/>
    </source>
</evidence>
<dbReference type="AlphaFoldDB" id="F1A5Z9"/>
<dbReference type="RefSeq" id="XP_003295093.1">
    <property type="nucleotide sequence ID" value="XM_003295045.1"/>
</dbReference>
<proteinExistence type="predicted"/>
<accession>F1A5Z9</accession>
<evidence type="ECO:0000313" key="3">
    <source>
        <dbReference type="Proteomes" id="UP000001064"/>
    </source>
</evidence>
<evidence type="ECO:0008006" key="4">
    <source>
        <dbReference type="Google" id="ProtNLM"/>
    </source>
</evidence>